<feature type="compositionally biased region" description="Low complexity" evidence="1">
    <location>
        <begin position="170"/>
        <end position="184"/>
    </location>
</feature>
<feature type="region of interest" description="Disordered" evidence="1">
    <location>
        <begin position="138"/>
        <end position="210"/>
    </location>
</feature>
<keyword evidence="3" id="KW-1185">Reference proteome</keyword>
<sequence>MSLRSLADSKTRISSTPSQPGSSKKSLLSPSSSQESAWTSSTSPSSLHLTFPTPLHNATHFAITFQGGFAASAVMVYVAMAPREGSSEVELGLMMARRVYPEDKLSRQVFEIPYPSNTLISPNTGSLPVSLSTDDLAITTERPPNPEGRKSPAPMHPAAINNLPAGYQKSISSTLGSPSSPSTSAAKVNGSGAGGKKEIERVQSDESGVVRERMASGWTVPRLTELKLEFEGSSDNQGRVTVYAIEVLGA</sequence>
<comment type="caution">
    <text evidence="2">The sequence shown here is derived from an EMBL/GenBank/DDBJ whole genome shotgun (WGS) entry which is preliminary data.</text>
</comment>
<evidence type="ECO:0000313" key="2">
    <source>
        <dbReference type="EMBL" id="KAI9632981.1"/>
    </source>
</evidence>
<evidence type="ECO:0000313" key="3">
    <source>
        <dbReference type="Proteomes" id="UP001164286"/>
    </source>
</evidence>
<accession>A0AA38H519</accession>
<dbReference type="RefSeq" id="XP_052942758.1">
    <property type="nucleotide sequence ID" value="XM_053091066.1"/>
</dbReference>
<dbReference type="EMBL" id="JAKWFO010000013">
    <property type="protein sequence ID" value="KAI9632981.1"/>
    <property type="molecule type" value="Genomic_DNA"/>
</dbReference>
<feature type="region of interest" description="Disordered" evidence="1">
    <location>
        <begin position="1"/>
        <end position="43"/>
    </location>
</feature>
<proteinExistence type="predicted"/>
<dbReference type="AlphaFoldDB" id="A0AA38H519"/>
<gene>
    <name evidence="2" type="ORF">MKK02DRAFT_40361</name>
</gene>
<feature type="compositionally biased region" description="Low complexity" evidence="1">
    <location>
        <begin position="18"/>
        <end position="43"/>
    </location>
</feature>
<dbReference type="Proteomes" id="UP001164286">
    <property type="component" value="Unassembled WGS sequence"/>
</dbReference>
<organism evidence="2 3">
    <name type="scientific">Dioszegia hungarica</name>
    <dbReference type="NCBI Taxonomy" id="4972"/>
    <lineage>
        <taxon>Eukaryota</taxon>
        <taxon>Fungi</taxon>
        <taxon>Dikarya</taxon>
        <taxon>Basidiomycota</taxon>
        <taxon>Agaricomycotina</taxon>
        <taxon>Tremellomycetes</taxon>
        <taxon>Tremellales</taxon>
        <taxon>Bulleribasidiaceae</taxon>
        <taxon>Dioszegia</taxon>
    </lineage>
</organism>
<feature type="compositionally biased region" description="Basic and acidic residues" evidence="1">
    <location>
        <begin position="195"/>
        <end position="210"/>
    </location>
</feature>
<evidence type="ECO:0000256" key="1">
    <source>
        <dbReference type="SAM" id="MobiDB-lite"/>
    </source>
</evidence>
<protein>
    <submittedName>
        <fullName evidence="2">Uncharacterized protein</fullName>
    </submittedName>
</protein>
<name>A0AA38H519_9TREE</name>
<reference evidence="2" key="1">
    <citation type="journal article" date="2022" name="G3 (Bethesda)">
        <title>High quality genome of the basidiomycete yeast Dioszegia hungarica PDD-24b-2 isolated from cloud water.</title>
        <authorList>
            <person name="Jarrige D."/>
            <person name="Haridas S."/>
            <person name="Bleykasten-Grosshans C."/>
            <person name="Joly M."/>
            <person name="Nadalig T."/>
            <person name="Sancelme M."/>
            <person name="Vuilleumier S."/>
            <person name="Grigoriev I.V."/>
            <person name="Amato P."/>
            <person name="Bringel F."/>
        </authorList>
    </citation>
    <scope>NUCLEOTIDE SEQUENCE</scope>
    <source>
        <strain evidence="2">PDD-24b-2</strain>
    </source>
</reference>
<dbReference type="GeneID" id="77730271"/>